<name>A0A0D3JQK0_EMIH1</name>
<reference evidence="2" key="2">
    <citation type="submission" date="2024-10" db="UniProtKB">
        <authorList>
            <consortium name="EnsemblProtists"/>
        </authorList>
    </citation>
    <scope>IDENTIFICATION</scope>
</reference>
<keyword evidence="3" id="KW-1185">Reference proteome</keyword>
<keyword evidence="1" id="KW-0472">Membrane</keyword>
<dbReference type="Proteomes" id="UP000013827">
    <property type="component" value="Unassembled WGS sequence"/>
</dbReference>
<dbReference type="KEGG" id="ehx:EMIHUDRAFT_205921"/>
<dbReference type="HOGENOM" id="CLU_2077502_0_0_1"/>
<feature type="transmembrane region" description="Helical" evidence="1">
    <location>
        <begin position="51"/>
        <end position="77"/>
    </location>
</feature>
<evidence type="ECO:0000313" key="3">
    <source>
        <dbReference type="Proteomes" id="UP000013827"/>
    </source>
</evidence>
<reference evidence="3" key="1">
    <citation type="journal article" date="2013" name="Nature">
        <title>Pan genome of the phytoplankton Emiliania underpins its global distribution.</title>
        <authorList>
            <person name="Read B.A."/>
            <person name="Kegel J."/>
            <person name="Klute M.J."/>
            <person name="Kuo A."/>
            <person name="Lefebvre S.C."/>
            <person name="Maumus F."/>
            <person name="Mayer C."/>
            <person name="Miller J."/>
            <person name="Monier A."/>
            <person name="Salamov A."/>
            <person name="Young J."/>
            <person name="Aguilar M."/>
            <person name="Claverie J.M."/>
            <person name="Frickenhaus S."/>
            <person name="Gonzalez K."/>
            <person name="Herman E.K."/>
            <person name="Lin Y.C."/>
            <person name="Napier J."/>
            <person name="Ogata H."/>
            <person name="Sarno A.F."/>
            <person name="Shmutz J."/>
            <person name="Schroeder D."/>
            <person name="de Vargas C."/>
            <person name="Verret F."/>
            <person name="von Dassow P."/>
            <person name="Valentin K."/>
            <person name="Van de Peer Y."/>
            <person name="Wheeler G."/>
            <person name="Dacks J.B."/>
            <person name="Delwiche C.F."/>
            <person name="Dyhrman S.T."/>
            <person name="Glockner G."/>
            <person name="John U."/>
            <person name="Richards T."/>
            <person name="Worden A.Z."/>
            <person name="Zhang X."/>
            <person name="Grigoriev I.V."/>
            <person name="Allen A.E."/>
            <person name="Bidle K."/>
            <person name="Borodovsky M."/>
            <person name="Bowler C."/>
            <person name="Brownlee C."/>
            <person name="Cock J.M."/>
            <person name="Elias M."/>
            <person name="Gladyshev V.N."/>
            <person name="Groth M."/>
            <person name="Guda C."/>
            <person name="Hadaegh A."/>
            <person name="Iglesias-Rodriguez M.D."/>
            <person name="Jenkins J."/>
            <person name="Jones B.M."/>
            <person name="Lawson T."/>
            <person name="Leese F."/>
            <person name="Lindquist E."/>
            <person name="Lobanov A."/>
            <person name="Lomsadze A."/>
            <person name="Malik S.B."/>
            <person name="Marsh M.E."/>
            <person name="Mackinder L."/>
            <person name="Mock T."/>
            <person name="Mueller-Roeber B."/>
            <person name="Pagarete A."/>
            <person name="Parker M."/>
            <person name="Probert I."/>
            <person name="Quesneville H."/>
            <person name="Raines C."/>
            <person name="Rensing S.A."/>
            <person name="Riano-Pachon D.M."/>
            <person name="Richier S."/>
            <person name="Rokitta S."/>
            <person name="Shiraiwa Y."/>
            <person name="Soanes D.M."/>
            <person name="van der Giezen M."/>
            <person name="Wahlund T.M."/>
            <person name="Williams B."/>
            <person name="Wilson W."/>
            <person name="Wolfe G."/>
            <person name="Wurch L.L."/>
        </authorList>
    </citation>
    <scope>NUCLEOTIDE SEQUENCE</scope>
</reference>
<keyword evidence="1" id="KW-1133">Transmembrane helix</keyword>
<dbReference type="PaxDb" id="2903-EOD25785"/>
<proteinExistence type="predicted"/>
<dbReference type="GeneID" id="17271331"/>
<organism evidence="2 3">
    <name type="scientific">Emiliania huxleyi (strain CCMP1516)</name>
    <dbReference type="NCBI Taxonomy" id="280463"/>
    <lineage>
        <taxon>Eukaryota</taxon>
        <taxon>Haptista</taxon>
        <taxon>Haptophyta</taxon>
        <taxon>Prymnesiophyceae</taxon>
        <taxon>Isochrysidales</taxon>
        <taxon>Noelaerhabdaceae</taxon>
        <taxon>Emiliania</taxon>
    </lineage>
</organism>
<accession>A0A0D3JQK0</accession>
<dbReference type="RefSeq" id="XP_005778214.1">
    <property type="nucleotide sequence ID" value="XM_005778157.1"/>
</dbReference>
<dbReference type="AlphaFoldDB" id="A0A0D3JQK0"/>
<evidence type="ECO:0000256" key="1">
    <source>
        <dbReference type="SAM" id="Phobius"/>
    </source>
</evidence>
<keyword evidence="1" id="KW-0812">Transmembrane</keyword>
<evidence type="ECO:0000313" key="2">
    <source>
        <dbReference type="EnsemblProtists" id="EOD25785"/>
    </source>
</evidence>
<evidence type="ECO:0008006" key="4">
    <source>
        <dbReference type="Google" id="ProtNLM"/>
    </source>
</evidence>
<sequence length="118" mass="12522">MTSFDDNNDGVIDAKDAVDVAEDIAKKTAAEREAQKEATRERKISQVFRRFAMVLVLALLASVGINAGLTAAVVYAVKDTEVDGVLLVSSDTGDVLKVRSNRRPSGGGVRRVRCAGSA</sequence>
<dbReference type="EnsemblProtists" id="EOD25785">
    <property type="protein sequence ID" value="EOD25785"/>
    <property type="gene ID" value="EMIHUDRAFT_205921"/>
</dbReference>
<protein>
    <recommendedName>
        <fullName evidence="4">EF-hand domain-containing protein</fullName>
    </recommendedName>
</protein>